<organism evidence="14 15">
    <name type="scientific">Bacillus cytotoxicus (strain DSM 22905 / CIP 110041 / 391-98 / NVH 391-98)</name>
    <dbReference type="NCBI Taxonomy" id="315749"/>
    <lineage>
        <taxon>Bacteria</taxon>
        <taxon>Bacillati</taxon>
        <taxon>Bacillota</taxon>
        <taxon>Bacilli</taxon>
        <taxon>Bacillales</taxon>
        <taxon>Bacillaceae</taxon>
        <taxon>Bacillus</taxon>
        <taxon>Bacillus cereus group</taxon>
    </lineage>
</organism>
<dbReference type="PIRSF" id="PIRSF007519">
    <property type="entry name" value="Protease_InhA"/>
    <property type="match status" value="1"/>
</dbReference>
<evidence type="ECO:0000256" key="6">
    <source>
        <dbReference type="ARBA" id="ARBA00022729"/>
    </source>
</evidence>
<evidence type="ECO:0000256" key="8">
    <source>
        <dbReference type="ARBA" id="ARBA00022833"/>
    </source>
</evidence>
<evidence type="ECO:0000256" key="2">
    <source>
        <dbReference type="ARBA" id="ARBA00004613"/>
    </source>
</evidence>
<dbReference type="KEGG" id="bcy:Bcer98_1005"/>
<dbReference type="GO" id="GO:0005576">
    <property type="term" value="C:extracellular region"/>
    <property type="evidence" value="ECO:0007669"/>
    <property type="project" value="UniProtKB-SubCell"/>
</dbReference>
<dbReference type="PANTHER" id="PTHR13062:SF12">
    <property type="entry name" value="ALPHA-2-MACROGLOBULIN DOMAIN-CONTAINING PROTEIN"/>
    <property type="match status" value="1"/>
</dbReference>
<dbReference type="Pfam" id="PF20773">
    <property type="entry name" value="InhA-like_MAM"/>
    <property type="match status" value="1"/>
</dbReference>
<comment type="subcellular location">
    <subcellularLocation>
        <location evidence="2">Secreted</location>
    </subcellularLocation>
</comment>
<dbReference type="SUPFAM" id="SSF55486">
    <property type="entry name" value="Metalloproteases ('zincins'), catalytic domain"/>
    <property type="match status" value="1"/>
</dbReference>
<proteinExistence type="predicted"/>
<dbReference type="GO" id="GO:0006508">
    <property type="term" value="P:proteolysis"/>
    <property type="evidence" value="ECO:0007669"/>
    <property type="project" value="UniProtKB-KW"/>
</dbReference>
<gene>
    <name evidence="14" type="ordered locus">Bcer98_1005</name>
</gene>
<evidence type="ECO:0000256" key="7">
    <source>
        <dbReference type="ARBA" id="ARBA00022801"/>
    </source>
</evidence>
<evidence type="ECO:0000256" key="10">
    <source>
        <dbReference type="SAM" id="MobiDB-lite"/>
    </source>
</evidence>
<evidence type="ECO:0000259" key="12">
    <source>
        <dbReference type="Pfam" id="PF05547"/>
    </source>
</evidence>
<feature type="signal peptide" evidence="11">
    <location>
        <begin position="1"/>
        <end position="31"/>
    </location>
</feature>
<evidence type="ECO:0000313" key="15">
    <source>
        <dbReference type="Proteomes" id="UP000002300"/>
    </source>
</evidence>
<evidence type="ECO:0000256" key="5">
    <source>
        <dbReference type="ARBA" id="ARBA00022723"/>
    </source>
</evidence>
<keyword evidence="7" id="KW-0378">Hydrolase</keyword>
<dbReference type="InterPro" id="IPR048665">
    <property type="entry name" value="InhA-like_VEG"/>
</dbReference>
<dbReference type="PANTHER" id="PTHR13062">
    <property type="entry name" value="COLLAGENASE"/>
    <property type="match status" value="1"/>
</dbReference>
<feature type="region of interest" description="Disordered" evidence="10">
    <location>
        <begin position="110"/>
        <end position="146"/>
    </location>
</feature>
<name>A7GMH3_BACCN</name>
<keyword evidence="5" id="KW-0479">Metal-binding</keyword>
<dbReference type="Pfam" id="PF20774">
    <property type="entry name" value="InhA-like_VEG"/>
    <property type="match status" value="1"/>
</dbReference>
<dbReference type="GeneID" id="33896364"/>
<accession>A7GMH3</accession>
<dbReference type="MEROPS" id="M06.001"/>
<dbReference type="eggNOG" id="COG4412">
    <property type="taxonomic scope" value="Bacteria"/>
</dbReference>
<sequence>MKKKPFKVLSALAVAAVLGGAFSFGSPAVQAETSAKATATSPIDDHLIPEERLANALKKRGVINEKASDEETKKAVEKYVEKKKGDKPGKDEMVGDQVTKEASEFLKKVKDAKTDTKEKGKEPASGQTEGTVPAKSALNGKVPTTPAKAKKYNGEVRKDKVLVLLVEYDDFKHNNIEQEPGYMYSDDFNQEHYEKMLFGDEPFTLHDGSKIETFKQYYEEQSGGSYTVDGTVSKWLTVPGKAADYGADAGEGHDNKGPLGPRDLIKDALKAAVESGIDLSEFDQFDQYDIDGDGNKNEPDGLVDHLMVIHAGVGQEAGGGKLGDDAIWSHRWTIGQKPFPIDGTTAKVPYWDGKMAAFDYTIEPEDGAVGVFAHEYGHDLGLPDEYDTKYSGGGEPVQSWSIMSGGSWAGKIAGTTPTSFSPQNKEFFQKTMGGNWANIVEIDYEKLNRGIGYATYLDQSVTKSNRPGLIRVNLPDKDVKGIEPAFGQKYYYSTKGDDLHTTLETPLFDLTSATNATFDFKSLYEIETGYDFLEVHAVTEDGTKTLIDTIGNKDVKDGADTTLGEWVDKSYDLSQFKGKKVKLVFEYVTDGGLALNGFTLDNASLTVDGNVVFSDDAEGETQFKLNGFVVSNGIEKKSHNYYVEWRNYAGADEALKYARGPVYNTGMVVWYADASYTDNWVGVHPGHGFLGVVDSHPEAIAGTLNGKPTFKDSTRYQIADAAFSFDQTPAWKVVSPTRGTFEYNGLPGVAKFDDSKVYINNQIPDAGRILPKLGLKFEVVGQADDKSAGAVRLYR</sequence>
<evidence type="ECO:0000256" key="3">
    <source>
        <dbReference type="ARBA" id="ARBA00022525"/>
    </source>
</evidence>
<evidence type="ECO:0000256" key="4">
    <source>
        <dbReference type="ARBA" id="ARBA00022670"/>
    </source>
</evidence>
<dbReference type="EMBL" id="CP000764">
    <property type="protein sequence ID" value="ABS21331.1"/>
    <property type="molecule type" value="Genomic_DNA"/>
</dbReference>
<feature type="chain" id="PRO_5039152247" evidence="11">
    <location>
        <begin position="32"/>
        <end position="795"/>
    </location>
</feature>
<evidence type="ECO:0000256" key="1">
    <source>
        <dbReference type="ARBA" id="ARBA00001947"/>
    </source>
</evidence>
<dbReference type="Pfam" id="PF05547">
    <property type="entry name" value="Peptidase_M6"/>
    <property type="match status" value="1"/>
</dbReference>
<dbReference type="GO" id="GO:0008237">
    <property type="term" value="F:metallopeptidase activity"/>
    <property type="evidence" value="ECO:0007669"/>
    <property type="project" value="UniProtKB-KW"/>
</dbReference>
<evidence type="ECO:0000256" key="11">
    <source>
        <dbReference type="SAM" id="SignalP"/>
    </source>
</evidence>
<keyword evidence="3" id="KW-0964">Secreted</keyword>
<dbReference type="AlphaFoldDB" id="A7GMH3"/>
<keyword evidence="8" id="KW-0862">Zinc</keyword>
<keyword evidence="15" id="KW-1185">Reference proteome</keyword>
<evidence type="ECO:0000256" key="9">
    <source>
        <dbReference type="ARBA" id="ARBA00023049"/>
    </source>
</evidence>
<evidence type="ECO:0000313" key="14">
    <source>
        <dbReference type="EMBL" id="ABS21331.1"/>
    </source>
</evidence>
<dbReference type="Proteomes" id="UP000002300">
    <property type="component" value="Chromosome"/>
</dbReference>
<feature type="domain" description="Peptidase M6-like" evidence="12">
    <location>
        <begin position="150"/>
        <end position="437"/>
    </location>
</feature>
<dbReference type="HOGENOM" id="CLU_010858_1_0_9"/>
<feature type="compositionally biased region" description="Basic and acidic residues" evidence="10">
    <location>
        <begin position="110"/>
        <end position="122"/>
    </location>
</feature>
<comment type="cofactor">
    <cofactor evidence="1">
        <name>Zn(2+)</name>
        <dbReference type="ChEBI" id="CHEBI:29105"/>
    </cofactor>
</comment>
<dbReference type="RefSeq" id="WP_011984084.1">
    <property type="nucleotide sequence ID" value="NC_009674.1"/>
</dbReference>
<dbReference type="OrthoDB" id="275270at2"/>
<dbReference type="InterPro" id="IPR012300">
    <property type="entry name" value="Pept_M6_InhA"/>
</dbReference>
<protein>
    <submittedName>
        <fullName evidence="14">Peptidase M6 immune inhibitor A</fullName>
    </submittedName>
</protein>
<dbReference type="NCBIfam" id="NF038128">
    <property type="entry name" value="choice_anch_J"/>
    <property type="match status" value="1"/>
</dbReference>
<dbReference type="NCBIfam" id="TIGR03296">
    <property type="entry name" value="M6dom_TIGR03296"/>
    <property type="match status" value="1"/>
</dbReference>
<evidence type="ECO:0000259" key="13">
    <source>
        <dbReference type="Pfam" id="PF20774"/>
    </source>
</evidence>
<keyword evidence="9" id="KW-0482">Metalloprotease</keyword>
<keyword evidence="4" id="KW-0645">Protease</keyword>
<feature type="domain" description="Immune inhibitor A-like metallopeptidase VEG" evidence="13">
    <location>
        <begin position="634"/>
        <end position="791"/>
    </location>
</feature>
<keyword evidence="6 11" id="KW-0732">Signal</keyword>
<dbReference type="GO" id="GO:0046872">
    <property type="term" value="F:metal ion binding"/>
    <property type="evidence" value="ECO:0007669"/>
    <property type="project" value="UniProtKB-KW"/>
</dbReference>
<reference evidence="14 15" key="1">
    <citation type="journal article" date="2008" name="Chem. Biol. Interact.">
        <title>Extending the Bacillus cereus group genomics to putative food-borne pathogens of different toxicity.</title>
        <authorList>
            <person name="Lapidus A."/>
            <person name="Goltsman E."/>
            <person name="Auger S."/>
            <person name="Galleron N."/>
            <person name="Segurens B."/>
            <person name="Dossat C."/>
            <person name="Land M.L."/>
            <person name="Broussolle V."/>
            <person name="Brillard J."/>
            <person name="Guinebretiere M.H."/>
            <person name="Sanchis V."/>
            <person name="Nguen-The C."/>
            <person name="Lereclus D."/>
            <person name="Richardson P."/>
            <person name="Wincker P."/>
            <person name="Weissenbach J."/>
            <person name="Ehrlich S.D."/>
            <person name="Sorokin A."/>
        </authorList>
    </citation>
    <scope>NUCLEOTIDE SEQUENCE [LARGE SCALE GENOMIC DNA]</scope>
    <source>
        <strain evidence="15">DSM 22905 / CIP 110041 / 391-98 / NVH 391-98</strain>
    </source>
</reference>
<dbReference type="InterPro" id="IPR008757">
    <property type="entry name" value="Peptidase_M6-like_domain"/>
</dbReference>
<dbReference type="STRING" id="315749.Bcer98_1005"/>